<evidence type="ECO:0000256" key="10">
    <source>
        <dbReference type="ARBA" id="ARBA00048721"/>
    </source>
</evidence>
<evidence type="ECO:0000313" key="13">
    <source>
        <dbReference type="EMBL" id="HCT56111.1"/>
    </source>
</evidence>
<keyword evidence="9 11" id="KW-0520">NAD</keyword>
<comment type="pathway">
    <text evidence="2 11">Cofactor biosynthesis; NAD(+) biosynthesis; deamido-NAD(+) from nicotinate D-ribonucleotide: step 1/1.</text>
</comment>
<comment type="similarity">
    <text evidence="3 11">Belongs to the NadD family.</text>
</comment>
<keyword evidence="4 11" id="KW-0662">Pyridine nucleotide biosynthesis</keyword>
<dbReference type="EMBL" id="DPIY01000003">
    <property type="protein sequence ID" value="HCT56111.1"/>
    <property type="molecule type" value="Genomic_DNA"/>
</dbReference>
<dbReference type="GO" id="GO:0004515">
    <property type="term" value="F:nicotinate-nucleotide adenylyltransferase activity"/>
    <property type="evidence" value="ECO:0007669"/>
    <property type="project" value="UniProtKB-UniRule"/>
</dbReference>
<reference evidence="13 14" key="1">
    <citation type="journal article" date="2018" name="Nat. Biotechnol.">
        <title>A standardized bacterial taxonomy based on genome phylogeny substantially revises the tree of life.</title>
        <authorList>
            <person name="Parks D.H."/>
            <person name="Chuvochina M."/>
            <person name="Waite D.W."/>
            <person name="Rinke C."/>
            <person name="Skarshewski A."/>
            <person name="Chaumeil P.A."/>
            <person name="Hugenholtz P."/>
        </authorList>
    </citation>
    <scope>NUCLEOTIDE SEQUENCE [LARGE SCALE GENOMIC DNA]</scope>
    <source>
        <strain evidence="13">UBA8844</strain>
    </source>
</reference>
<dbReference type="Proteomes" id="UP000264071">
    <property type="component" value="Unassembled WGS sequence"/>
</dbReference>
<accession>A0A3D4V4S1</accession>
<dbReference type="InterPro" id="IPR014729">
    <property type="entry name" value="Rossmann-like_a/b/a_fold"/>
</dbReference>
<evidence type="ECO:0000259" key="12">
    <source>
        <dbReference type="Pfam" id="PF01467"/>
    </source>
</evidence>
<evidence type="ECO:0000256" key="6">
    <source>
        <dbReference type="ARBA" id="ARBA00022695"/>
    </source>
</evidence>
<keyword evidence="6 11" id="KW-0548">Nucleotidyltransferase</keyword>
<dbReference type="SUPFAM" id="SSF52374">
    <property type="entry name" value="Nucleotidylyl transferase"/>
    <property type="match status" value="1"/>
</dbReference>
<dbReference type="AlphaFoldDB" id="A0A3D4V4S1"/>
<sequence length="211" mass="23277">MRLGLFGGSFDPPHVGHLLVAQDALEALRLDHLLIIPAAQQPLKGAHQTSAHHRLAMVRACFEGVQGIEVDPVEIERGGLSFMVDTVEAVRRRWPDAHLHLLVGRDVVPTLPRWHDVDRLLSMVRLVVLTRDAAPQEGPLLIDAESDSGVVAEVLSTRQVDMSSTEIRSRVRDGRSIRGFVPDAVATYIASTGLYREYPRGSADTERSERA</sequence>
<comment type="caution">
    <text evidence="13">The sequence shown here is derived from an EMBL/GenBank/DDBJ whole genome shotgun (WGS) entry which is preliminary data.</text>
</comment>
<dbReference type="UniPathway" id="UPA00253">
    <property type="reaction ID" value="UER00332"/>
</dbReference>
<keyword evidence="7 11" id="KW-0547">Nucleotide-binding</keyword>
<dbReference type="PANTHER" id="PTHR39321">
    <property type="entry name" value="NICOTINATE-NUCLEOTIDE ADENYLYLTRANSFERASE-RELATED"/>
    <property type="match status" value="1"/>
</dbReference>
<dbReference type="GO" id="GO:0005524">
    <property type="term" value="F:ATP binding"/>
    <property type="evidence" value="ECO:0007669"/>
    <property type="project" value="UniProtKB-KW"/>
</dbReference>
<keyword evidence="8 11" id="KW-0067">ATP-binding</keyword>
<dbReference type="NCBIfam" id="NF000840">
    <property type="entry name" value="PRK00071.1-3"/>
    <property type="match status" value="1"/>
</dbReference>
<protein>
    <recommendedName>
        <fullName evidence="11">Probable nicotinate-nucleotide adenylyltransferase</fullName>
        <ecNumber evidence="11">2.7.7.18</ecNumber>
    </recommendedName>
    <alternativeName>
        <fullName evidence="11">Deamido-NAD(+) diphosphorylase</fullName>
    </alternativeName>
    <alternativeName>
        <fullName evidence="11">Deamido-NAD(+) pyrophosphorylase</fullName>
    </alternativeName>
    <alternativeName>
        <fullName evidence="11">Nicotinate mononucleotide adenylyltransferase</fullName>
        <shortName evidence="11">NaMN adenylyltransferase</shortName>
    </alternativeName>
</protein>
<keyword evidence="5 11" id="KW-0808">Transferase</keyword>
<evidence type="ECO:0000256" key="8">
    <source>
        <dbReference type="ARBA" id="ARBA00022840"/>
    </source>
</evidence>
<evidence type="ECO:0000256" key="11">
    <source>
        <dbReference type="HAMAP-Rule" id="MF_00244"/>
    </source>
</evidence>
<evidence type="ECO:0000256" key="3">
    <source>
        <dbReference type="ARBA" id="ARBA00009014"/>
    </source>
</evidence>
<evidence type="ECO:0000256" key="5">
    <source>
        <dbReference type="ARBA" id="ARBA00022679"/>
    </source>
</evidence>
<dbReference type="OMA" id="WIMGADS"/>
<gene>
    <name evidence="11 13" type="primary">nadD</name>
    <name evidence="13" type="ORF">DGD08_02745</name>
</gene>
<dbReference type="Gene3D" id="3.40.50.620">
    <property type="entry name" value="HUPs"/>
    <property type="match status" value="1"/>
</dbReference>
<dbReference type="EC" id="2.7.7.18" evidence="11"/>
<dbReference type="HAMAP" id="MF_00244">
    <property type="entry name" value="NaMN_adenylyltr"/>
    <property type="match status" value="1"/>
</dbReference>
<dbReference type="SMR" id="A0A3D4V4S1"/>
<dbReference type="PANTHER" id="PTHR39321:SF3">
    <property type="entry name" value="PHOSPHOPANTETHEINE ADENYLYLTRANSFERASE"/>
    <property type="match status" value="1"/>
</dbReference>
<evidence type="ECO:0000313" key="14">
    <source>
        <dbReference type="Proteomes" id="UP000264071"/>
    </source>
</evidence>
<dbReference type="InterPro" id="IPR004821">
    <property type="entry name" value="Cyt_trans-like"/>
</dbReference>
<name>A0A3D4V4S1_9BACT</name>
<dbReference type="GO" id="GO:0009435">
    <property type="term" value="P:NAD+ biosynthetic process"/>
    <property type="evidence" value="ECO:0007669"/>
    <property type="project" value="UniProtKB-UniRule"/>
</dbReference>
<evidence type="ECO:0000256" key="7">
    <source>
        <dbReference type="ARBA" id="ARBA00022741"/>
    </source>
</evidence>
<organism evidence="13 14">
    <name type="scientific">Gemmatimonas aurantiaca</name>
    <dbReference type="NCBI Taxonomy" id="173480"/>
    <lineage>
        <taxon>Bacteria</taxon>
        <taxon>Pseudomonadati</taxon>
        <taxon>Gemmatimonadota</taxon>
        <taxon>Gemmatimonadia</taxon>
        <taxon>Gemmatimonadales</taxon>
        <taxon>Gemmatimonadaceae</taxon>
        <taxon>Gemmatimonas</taxon>
    </lineage>
</organism>
<proteinExistence type="inferred from homology"/>
<dbReference type="Pfam" id="PF01467">
    <property type="entry name" value="CTP_transf_like"/>
    <property type="match status" value="1"/>
</dbReference>
<evidence type="ECO:0000256" key="4">
    <source>
        <dbReference type="ARBA" id="ARBA00022642"/>
    </source>
</evidence>
<dbReference type="NCBIfam" id="TIGR00125">
    <property type="entry name" value="cyt_tran_rel"/>
    <property type="match status" value="1"/>
</dbReference>
<comment type="catalytic activity">
    <reaction evidence="10 11">
        <text>nicotinate beta-D-ribonucleotide + ATP + H(+) = deamido-NAD(+) + diphosphate</text>
        <dbReference type="Rhea" id="RHEA:22860"/>
        <dbReference type="ChEBI" id="CHEBI:15378"/>
        <dbReference type="ChEBI" id="CHEBI:30616"/>
        <dbReference type="ChEBI" id="CHEBI:33019"/>
        <dbReference type="ChEBI" id="CHEBI:57502"/>
        <dbReference type="ChEBI" id="CHEBI:58437"/>
        <dbReference type="EC" id="2.7.7.18"/>
    </reaction>
</comment>
<feature type="domain" description="Cytidyltransferase-like" evidence="12">
    <location>
        <begin position="5"/>
        <end position="170"/>
    </location>
</feature>
<evidence type="ECO:0000256" key="1">
    <source>
        <dbReference type="ARBA" id="ARBA00002324"/>
    </source>
</evidence>
<dbReference type="NCBIfam" id="TIGR00482">
    <property type="entry name" value="nicotinate (nicotinamide) nucleotide adenylyltransferase"/>
    <property type="match status" value="1"/>
</dbReference>
<dbReference type="CDD" id="cd02165">
    <property type="entry name" value="NMNAT"/>
    <property type="match status" value="1"/>
</dbReference>
<dbReference type="InterPro" id="IPR005248">
    <property type="entry name" value="NadD/NMNAT"/>
</dbReference>
<evidence type="ECO:0000256" key="9">
    <source>
        <dbReference type="ARBA" id="ARBA00023027"/>
    </source>
</evidence>
<evidence type="ECO:0000256" key="2">
    <source>
        <dbReference type="ARBA" id="ARBA00005019"/>
    </source>
</evidence>
<comment type="function">
    <text evidence="1 11">Catalyzes the reversible adenylation of nicotinate mononucleotide (NaMN) to nicotinic acid adenine dinucleotide (NaAD).</text>
</comment>